<feature type="transmembrane region" description="Helical" evidence="2">
    <location>
        <begin position="27"/>
        <end position="45"/>
    </location>
</feature>
<dbReference type="Proteomes" id="UP000092691">
    <property type="component" value="Chromosome"/>
</dbReference>
<protein>
    <submittedName>
        <fullName evidence="3">Uncharacterized protein</fullName>
    </submittedName>
</protein>
<keyword evidence="2" id="KW-0812">Transmembrane</keyword>
<evidence type="ECO:0000313" key="4">
    <source>
        <dbReference type="Proteomes" id="UP000092691"/>
    </source>
</evidence>
<evidence type="ECO:0000256" key="1">
    <source>
        <dbReference type="SAM" id="MobiDB-lite"/>
    </source>
</evidence>
<proteinExistence type="predicted"/>
<keyword evidence="2" id="KW-1133">Transmembrane helix</keyword>
<sequence>MLSLYFATFACAIVIYSPKGKPPAPKAWIGIALITVFLIGQQIFFDGFGDGPRGYSYRAYDSINSLIFKSTIRMFLFYFFLTFWLLVALEWRRNRVRGTESESREALLQGSDNATKPPFTHLLTSDPSDS</sequence>
<dbReference type="EMBL" id="CP016286">
    <property type="protein sequence ID" value="ANP86234.1"/>
    <property type="molecule type" value="Genomic_DNA"/>
</dbReference>
<organism evidence="3 4">
    <name type="scientific">Rhizobium leguminosarum</name>
    <dbReference type="NCBI Taxonomy" id="384"/>
    <lineage>
        <taxon>Bacteria</taxon>
        <taxon>Pseudomonadati</taxon>
        <taxon>Pseudomonadota</taxon>
        <taxon>Alphaproteobacteria</taxon>
        <taxon>Hyphomicrobiales</taxon>
        <taxon>Rhizobiaceae</taxon>
        <taxon>Rhizobium/Agrobacterium group</taxon>
        <taxon>Rhizobium</taxon>
    </lineage>
</organism>
<keyword evidence="2" id="KW-0472">Membrane</keyword>
<feature type="region of interest" description="Disordered" evidence="1">
    <location>
        <begin position="102"/>
        <end position="130"/>
    </location>
</feature>
<name>A0A1B1C934_RHILE</name>
<feature type="transmembrane region" description="Helical" evidence="2">
    <location>
        <begin position="65"/>
        <end position="87"/>
    </location>
</feature>
<gene>
    <name evidence="3" type="ORF">BA011_11185</name>
</gene>
<evidence type="ECO:0000256" key="2">
    <source>
        <dbReference type="SAM" id="Phobius"/>
    </source>
</evidence>
<reference evidence="3 4" key="1">
    <citation type="submission" date="2016-06" db="EMBL/GenBank/DDBJ databases">
        <title>Microsymbionts genomes from the relict species Vavilovia formosa.</title>
        <authorList>
            <person name="Chirak E."/>
            <person name="Kimeklis A."/>
            <person name="Andronov E."/>
        </authorList>
    </citation>
    <scope>NUCLEOTIDE SEQUENCE [LARGE SCALE GENOMIC DNA]</scope>
    <source>
        <strain evidence="3 4">Vaf10</strain>
    </source>
</reference>
<dbReference type="AlphaFoldDB" id="A0A1B1C934"/>
<evidence type="ECO:0000313" key="3">
    <source>
        <dbReference type="EMBL" id="ANP86234.1"/>
    </source>
</evidence>
<accession>A0A1B1C934</accession>